<name>A0A4V3CT66_9BURK</name>
<feature type="transmembrane region" description="Helical" evidence="1">
    <location>
        <begin position="143"/>
        <end position="166"/>
    </location>
</feature>
<gene>
    <name evidence="3" type="ORF">DES47_104266</name>
</gene>
<keyword evidence="1" id="KW-0472">Membrane</keyword>
<accession>A0A4V3CT66</accession>
<evidence type="ECO:0000259" key="2">
    <source>
        <dbReference type="PROSITE" id="PS50109"/>
    </source>
</evidence>
<evidence type="ECO:0000313" key="3">
    <source>
        <dbReference type="EMBL" id="TDP63984.1"/>
    </source>
</evidence>
<dbReference type="InterPro" id="IPR010559">
    <property type="entry name" value="Sig_transdc_His_kin_internal"/>
</dbReference>
<dbReference type="InParanoid" id="A0A4V3CT66"/>
<dbReference type="InterPro" id="IPR036890">
    <property type="entry name" value="HATPase_C_sf"/>
</dbReference>
<evidence type="ECO:0000256" key="1">
    <source>
        <dbReference type="SAM" id="Phobius"/>
    </source>
</evidence>
<dbReference type="InterPro" id="IPR050640">
    <property type="entry name" value="Bact_2-comp_sensor_kinase"/>
</dbReference>
<dbReference type="SUPFAM" id="SSF55874">
    <property type="entry name" value="ATPase domain of HSP90 chaperone/DNA topoisomerase II/histidine kinase"/>
    <property type="match status" value="1"/>
</dbReference>
<feature type="transmembrane region" description="Helical" evidence="1">
    <location>
        <begin position="27"/>
        <end position="49"/>
    </location>
</feature>
<dbReference type="InterPro" id="IPR005467">
    <property type="entry name" value="His_kinase_dom"/>
</dbReference>
<dbReference type="AlphaFoldDB" id="A0A4V3CT66"/>
<dbReference type="Gene3D" id="3.30.565.10">
    <property type="entry name" value="Histidine kinase-like ATPase, C-terminal domain"/>
    <property type="match status" value="1"/>
</dbReference>
<keyword evidence="1" id="KW-0812">Transmembrane</keyword>
<keyword evidence="3" id="KW-0808">Transferase</keyword>
<feature type="domain" description="Histidine kinase" evidence="2">
    <location>
        <begin position="285"/>
        <end position="380"/>
    </location>
</feature>
<comment type="caution">
    <text evidence="3">The sequence shown here is derived from an EMBL/GenBank/DDBJ whole genome shotgun (WGS) entry which is preliminary data.</text>
</comment>
<feature type="transmembrane region" description="Helical" evidence="1">
    <location>
        <begin position="102"/>
        <end position="123"/>
    </location>
</feature>
<dbReference type="InterPro" id="IPR003594">
    <property type="entry name" value="HATPase_dom"/>
</dbReference>
<dbReference type="PROSITE" id="PS50109">
    <property type="entry name" value="HIS_KIN"/>
    <property type="match status" value="1"/>
</dbReference>
<dbReference type="RefSeq" id="WP_243748338.1">
    <property type="nucleotide sequence ID" value="NZ_SNXS01000004.1"/>
</dbReference>
<feature type="transmembrane region" description="Helical" evidence="1">
    <location>
        <begin position="61"/>
        <end position="82"/>
    </location>
</feature>
<dbReference type="GO" id="GO:0016020">
    <property type="term" value="C:membrane"/>
    <property type="evidence" value="ECO:0007669"/>
    <property type="project" value="InterPro"/>
</dbReference>
<evidence type="ECO:0000313" key="4">
    <source>
        <dbReference type="Proteomes" id="UP000295361"/>
    </source>
</evidence>
<dbReference type="Pfam" id="PF06580">
    <property type="entry name" value="His_kinase"/>
    <property type="match status" value="1"/>
</dbReference>
<dbReference type="PANTHER" id="PTHR34220">
    <property type="entry name" value="SENSOR HISTIDINE KINASE YPDA"/>
    <property type="match status" value="1"/>
</dbReference>
<reference evidence="3 4" key="1">
    <citation type="submission" date="2019-03" db="EMBL/GenBank/DDBJ databases">
        <title>Genomic Encyclopedia of Type Strains, Phase IV (KMG-IV): sequencing the most valuable type-strain genomes for metagenomic binning, comparative biology and taxonomic classification.</title>
        <authorList>
            <person name="Goeker M."/>
        </authorList>
    </citation>
    <scope>NUCLEOTIDE SEQUENCE [LARGE SCALE GENOMIC DNA]</scope>
    <source>
        <strain evidence="3 4">DSM 16998</strain>
    </source>
</reference>
<dbReference type="Proteomes" id="UP000295361">
    <property type="component" value="Unassembled WGS sequence"/>
</dbReference>
<proteinExistence type="predicted"/>
<dbReference type="EMBL" id="SNXS01000004">
    <property type="protein sequence ID" value="TDP63984.1"/>
    <property type="molecule type" value="Genomic_DNA"/>
</dbReference>
<sequence>MNRPCPEPPGIASNFDALLLPPHPNALLRWLGFQALLLAGIALTVTVVLVTTADHGWKPTLIYSSCITLGCGFFIQGGRLAAAHFWTHRKLPKNSPERQNNWPGWPLMLVVLFLGTALGWTVGSTAGNWLTGYNSPALYDSSWRQAVAVMLFSLIPGLGLTLYFLARSRLSAAEARAQMAQRQAAENQLRLLESQLEPHMLFNTLANLRVLIGMDPQRAQLMLDQLIAFLRATLQASRTGSHPLSAEFARVEDYLALMKVRMGSRLQSELSLPPELAGCLLPPLLLQPLVENAIKHGLEPHVDGGRLEISARREGNSLLLQVRDTGAGLGNSPNPGTQFGLQQVRERLRTRYGEAASLSLEPAPDARGGALVTVKLPIEMQA</sequence>
<organism evidence="3 4">
    <name type="scientific">Roseateles toxinivorans</name>
    <dbReference type="NCBI Taxonomy" id="270368"/>
    <lineage>
        <taxon>Bacteria</taxon>
        <taxon>Pseudomonadati</taxon>
        <taxon>Pseudomonadota</taxon>
        <taxon>Betaproteobacteria</taxon>
        <taxon>Burkholderiales</taxon>
        <taxon>Sphaerotilaceae</taxon>
        <taxon>Roseateles</taxon>
    </lineage>
</organism>
<dbReference type="Pfam" id="PF02518">
    <property type="entry name" value="HATPase_c"/>
    <property type="match status" value="1"/>
</dbReference>
<keyword evidence="3" id="KW-0418">Kinase</keyword>
<dbReference type="GO" id="GO:0000155">
    <property type="term" value="F:phosphorelay sensor kinase activity"/>
    <property type="evidence" value="ECO:0007669"/>
    <property type="project" value="InterPro"/>
</dbReference>
<dbReference type="PANTHER" id="PTHR34220:SF9">
    <property type="entry name" value="SIGNAL TRANSDUCTION HISTIDINE KINASE INTERNAL REGION DOMAIN-CONTAINING PROTEIN"/>
    <property type="match status" value="1"/>
</dbReference>
<keyword evidence="1" id="KW-1133">Transmembrane helix</keyword>
<keyword evidence="4" id="KW-1185">Reference proteome</keyword>
<protein>
    <submittedName>
        <fullName evidence="3">Histidine kinase</fullName>
    </submittedName>
</protein>